<name>A0ABZ1QPJ8_9ACTN</name>
<gene>
    <name evidence="1" type="ORF">OHT53_00130</name>
</gene>
<proteinExistence type="predicted"/>
<evidence type="ECO:0000313" key="1">
    <source>
        <dbReference type="EMBL" id="WUN84628.1"/>
    </source>
</evidence>
<dbReference type="Proteomes" id="UP001432071">
    <property type="component" value="Chromosome"/>
</dbReference>
<sequence length="64" mass="6735">MTSLHEPVMELVRATLDPAAEQARSRIDSPACQVVVRAAEADIEAGGADNLHQLAVGAAWQQPA</sequence>
<protein>
    <submittedName>
        <fullName evidence="1">Uncharacterized protein</fullName>
    </submittedName>
</protein>
<dbReference type="EMBL" id="CP108038">
    <property type="protein sequence ID" value="WUN84628.1"/>
    <property type="molecule type" value="Genomic_DNA"/>
</dbReference>
<dbReference type="GeneID" id="93759329"/>
<reference evidence="1" key="1">
    <citation type="submission" date="2022-10" db="EMBL/GenBank/DDBJ databases">
        <title>The complete genomes of actinobacterial strains from the NBC collection.</title>
        <authorList>
            <person name="Joergensen T.S."/>
            <person name="Alvarez Arevalo M."/>
            <person name="Sterndorff E.B."/>
            <person name="Faurdal D."/>
            <person name="Vuksanovic O."/>
            <person name="Mourched A.-S."/>
            <person name="Charusanti P."/>
            <person name="Shaw S."/>
            <person name="Blin K."/>
            <person name="Weber T."/>
        </authorList>
    </citation>
    <scope>NUCLEOTIDE SEQUENCE</scope>
    <source>
        <strain evidence="1">NBC_00302</strain>
    </source>
</reference>
<keyword evidence="2" id="KW-1185">Reference proteome</keyword>
<accession>A0ABZ1QPJ8</accession>
<organism evidence="1 2">
    <name type="scientific">Streptomyces bobili</name>
    <dbReference type="NCBI Taxonomy" id="67280"/>
    <lineage>
        <taxon>Bacteria</taxon>
        <taxon>Bacillati</taxon>
        <taxon>Actinomycetota</taxon>
        <taxon>Actinomycetes</taxon>
        <taxon>Kitasatosporales</taxon>
        <taxon>Streptomycetaceae</taxon>
        <taxon>Streptomyces</taxon>
    </lineage>
</organism>
<dbReference type="RefSeq" id="WP_328733520.1">
    <property type="nucleotide sequence ID" value="NZ_CP108038.1"/>
</dbReference>
<evidence type="ECO:0000313" key="2">
    <source>
        <dbReference type="Proteomes" id="UP001432071"/>
    </source>
</evidence>